<reference evidence="2 3" key="1">
    <citation type="journal article" date="2024" name="BMC Genomics">
        <title>De novo assembly and annotation of Popillia japonica's genome with initial clues to its potential as an invasive pest.</title>
        <authorList>
            <person name="Cucini C."/>
            <person name="Boschi S."/>
            <person name="Funari R."/>
            <person name="Cardaioli E."/>
            <person name="Iannotti N."/>
            <person name="Marturano G."/>
            <person name="Paoli F."/>
            <person name="Bruttini M."/>
            <person name="Carapelli A."/>
            <person name="Frati F."/>
            <person name="Nardi F."/>
        </authorList>
    </citation>
    <scope>NUCLEOTIDE SEQUENCE [LARGE SCALE GENOMIC DNA]</scope>
    <source>
        <strain evidence="2">DMR45628</strain>
    </source>
</reference>
<feature type="region of interest" description="Disordered" evidence="1">
    <location>
        <begin position="108"/>
        <end position="161"/>
    </location>
</feature>
<proteinExistence type="predicted"/>
<accession>A0AAW1LVC9</accession>
<dbReference type="Proteomes" id="UP001458880">
    <property type="component" value="Unassembled WGS sequence"/>
</dbReference>
<feature type="compositionally biased region" description="Basic and acidic residues" evidence="1">
    <location>
        <begin position="49"/>
        <end position="59"/>
    </location>
</feature>
<evidence type="ECO:0000256" key="1">
    <source>
        <dbReference type="SAM" id="MobiDB-lite"/>
    </source>
</evidence>
<dbReference type="AlphaFoldDB" id="A0AAW1LVC9"/>
<gene>
    <name evidence="2" type="ORF">QE152_g10045</name>
</gene>
<comment type="caution">
    <text evidence="2">The sequence shown here is derived from an EMBL/GenBank/DDBJ whole genome shotgun (WGS) entry which is preliminary data.</text>
</comment>
<keyword evidence="3" id="KW-1185">Reference proteome</keyword>
<evidence type="ECO:0000313" key="2">
    <source>
        <dbReference type="EMBL" id="KAK9738171.1"/>
    </source>
</evidence>
<sequence>MRRFPTLPPRTAVTIHRWPLGQKKLQSGRILLPDSPAADSSDNPPMATRPEKVTVREDTPTPYASGPTPESESLTDEEILAHGPTPESESLTDEEILAQIKYLHSLLRKRRQNGSKRLLSANSSSDEERPSLGKDDRTDLNDCSPQTLPPTRSDRPRAYHH</sequence>
<evidence type="ECO:0000313" key="3">
    <source>
        <dbReference type="Proteomes" id="UP001458880"/>
    </source>
</evidence>
<name>A0AAW1LVC9_POPJA</name>
<organism evidence="2 3">
    <name type="scientific">Popillia japonica</name>
    <name type="common">Japanese beetle</name>
    <dbReference type="NCBI Taxonomy" id="7064"/>
    <lineage>
        <taxon>Eukaryota</taxon>
        <taxon>Metazoa</taxon>
        <taxon>Ecdysozoa</taxon>
        <taxon>Arthropoda</taxon>
        <taxon>Hexapoda</taxon>
        <taxon>Insecta</taxon>
        <taxon>Pterygota</taxon>
        <taxon>Neoptera</taxon>
        <taxon>Endopterygota</taxon>
        <taxon>Coleoptera</taxon>
        <taxon>Polyphaga</taxon>
        <taxon>Scarabaeiformia</taxon>
        <taxon>Scarabaeidae</taxon>
        <taxon>Rutelinae</taxon>
        <taxon>Popillia</taxon>
    </lineage>
</organism>
<feature type="compositionally biased region" description="Basic and acidic residues" evidence="1">
    <location>
        <begin position="152"/>
        <end position="161"/>
    </location>
</feature>
<feature type="region of interest" description="Disordered" evidence="1">
    <location>
        <begin position="25"/>
        <end position="93"/>
    </location>
</feature>
<protein>
    <submittedName>
        <fullName evidence="2">Uncharacterized protein</fullName>
    </submittedName>
</protein>
<dbReference type="EMBL" id="JASPKY010000089">
    <property type="protein sequence ID" value="KAK9738171.1"/>
    <property type="molecule type" value="Genomic_DNA"/>
</dbReference>
<feature type="compositionally biased region" description="Polar residues" evidence="1">
    <location>
        <begin position="141"/>
        <end position="150"/>
    </location>
</feature>
<feature type="compositionally biased region" description="Basic and acidic residues" evidence="1">
    <location>
        <begin position="126"/>
        <end position="140"/>
    </location>
</feature>